<dbReference type="STRING" id="268505.A0A2A9P7G9"/>
<dbReference type="GO" id="GO:0007059">
    <property type="term" value="P:chromosome segregation"/>
    <property type="evidence" value="ECO:0007669"/>
    <property type="project" value="TreeGrafter"/>
</dbReference>
<proteinExistence type="predicted"/>
<dbReference type="OrthoDB" id="2311687at2759"/>
<dbReference type="GO" id="GO:0031511">
    <property type="term" value="C:Mis6-Sim4 complex"/>
    <property type="evidence" value="ECO:0007669"/>
    <property type="project" value="TreeGrafter"/>
</dbReference>
<gene>
    <name evidence="1" type="ORF">XA68_15941</name>
</gene>
<sequence length="214" mass="23019">MAPPTETEILTNYLVQPAPLTALTTLSQFQALFPRAQRTSPLVRSLFRDLQAQRGATVDAVCASIATEAGRGTAMRREVLRARRDALRPEPDAELDMERALFGHVLVMVDGGDGGAKGHSLLSVLPELEGAVSTLEAEIGMLADEEETLRDQVGQTLGGLSDLRYGKLANGDLRAQGPDKSWHFATASTTTTIVAHPHATSLSNKQLSLFTKFP</sequence>
<accession>A0A2A9P7G9</accession>
<name>A0A2A9P7G9_OPHUN</name>
<reference evidence="1 2" key="2">
    <citation type="journal article" date="2017" name="Sci. Rep.">
        <title>Ant-infecting Ophiocordyceps genomes reveal a high diversity of potential behavioral manipulation genes and a possible major role for enterotoxins.</title>
        <authorList>
            <person name="de Bekker C."/>
            <person name="Ohm R.A."/>
            <person name="Evans H.C."/>
            <person name="Brachmann A."/>
            <person name="Hughes D.P."/>
        </authorList>
    </citation>
    <scope>NUCLEOTIDE SEQUENCE [LARGE SCALE GENOMIC DNA]</scope>
    <source>
        <strain evidence="1 2">SC16a</strain>
    </source>
</reference>
<protein>
    <submittedName>
        <fullName evidence="1">Uncharacterized protein</fullName>
    </submittedName>
</protein>
<dbReference type="AlphaFoldDB" id="A0A2A9P7G9"/>
<comment type="caution">
    <text evidence="1">The sequence shown here is derived from an EMBL/GenBank/DDBJ whole genome shotgun (WGS) entry which is preliminary data.</text>
</comment>
<keyword evidence="2" id="KW-1185">Reference proteome</keyword>
<evidence type="ECO:0000313" key="1">
    <source>
        <dbReference type="EMBL" id="PFH56833.1"/>
    </source>
</evidence>
<dbReference type="Proteomes" id="UP000037136">
    <property type="component" value="Unassembled WGS sequence"/>
</dbReference>
<dbReference type="PANTHER" id="PTHR28064:SF1">
    <property type="entry name" value="INNER KINETOCHORE SUBUNIT NKP2"/>
    <property type="match status" value="1"/>
</dbReference>
<organism evidence="1 2">
    <name type="scientific">Ophiocordyceps unilateralis</name>
    <name type="common">Zombie-ant fungus</name>
    <name type="synonym">Torrubia unilateralis</name>
    <dbReference type="NCBI Taxonomy" id="268505"/>
    <lineage>
        <taxon>Eukaryota</taxon>
        <taxon>Fungi</taxon>
        <taxon>Dikarya</taxon>
        <taxon>Ascomycota</taxon>
        <taxon>Pezizomycotina</taxon>
        <taxon>Sordariomycetes</taxon>
        <taxon>Hypocreomycetidae</taxon>
        <taxon>Hypocreales</taxon>
        <taxon>Ophiocordycipitaceae</taxon>
        <taxon>Ophiocordyceps</taxon>
    </lineage>
</organism>
<reference evidence="1 2" key="1">
    <citation type="journal article" date="2015" name="BMC Genomics">
        <title>Gene expression during zombie ant biting behavior reflects the complexity underlying fungal parasitic behavioral manipulation.</title>
        <authorList>
            <person name="de Bekker C."/>
            <person name="Ohm R.A."/>
            <person name="Loreto R.G."/>
            <person name="Sebastian A."/>
            <person name="Albert I."/>
            <person name="Merrow M."/>
            <person name="Brachmann A."/>
            <person name="Hughes D.P."/>
        </authorList>
    </citation>
    <scope>NUCLEOTIDE SEQUENCE [LARGE SCALE GENOMIC DNA]</scope>
    <source>
        <strain evidence="1 2">SC16a</strain>
    </source>
</reference>
<dbReference type="EMBL" id="LAZP02000501">
    <property type="protein sequence ID" value="PFH56833.1"/>
    <property type="molecule type" value="Genomic_DNA"/>
</dbReference>
<dbReference type="PANTHER" id="PTHR28064">
    <property type="entry name" value="INNER KINETOCHORE SUBUNIT NKP2"/>
    <property type="match status" value="1"/>
</dbReference>
<evidence type="ECO:0000313" key="2">
    <source>
        <dbReference type="Proteomes" id="UP000037136"/>
    </source>
</evidence>
<dbReference type="Pfam" id="PF09447">
    <property type="entry name" value="Cnl2_NKP2"/>
    <property type="match status" value="1"/>
</dbReference>
<dbReference type="InterPro" id="IPR018565">
    <property type="entry name" value="Nkp2/Cnl2"/>
</dbReference>